<dbReference type="PANTHER" id="PTHR12767:SF12">
    <property type="entry name" value="BAF CHROMATIN REMODELING COMPLEX SUBUNIT BCL7C"/>
    <property type="match status" value="1"/>
</dbReference>
<dbReference type="Ensembl" id="ENSCAFT00020036022.1">
    <property type="protein sequence ID" value="ENSCAFP00020031206.1"/>
    <property type="gene ID" value="ENSCAFG00020024343.1"/>
</dbReference>
<dbReference type="GO" id="GO:0016514">
    <property type="term" value="C:SWI/SNF complex"/>
    <property type="evidence" value="ECO:0007669"/>
    <property type="project" value="UniProtKB-ARBA"/>
</dbReference>
<dbReference type="AlphaFoldDB" id="A0A8C0LKM3"/>
<dbReference type="Pfam" id="PF04714">
    <property type="entry name" value="BCL_N"/>
    <property type="match status" value="1"/>
</dbReference>
<proteinExistence type="inferred from homology"/>
<reference evidence="2" key="1">
    <citation type="submission" date="2025-08" db="UniProtKB">
        <authorList>
            <consortium name="Ensembl"/>
        </authorList>
    </citation>
    <scope>IDENTIFICATION</scope>
</reference>
<organism evidence="2 3">
    <name type="scientific">Canis lupus dingo</name>
    <name type="common">dingo</name>
    <dbReference type="NCBI Taxonomy" id="286419"/>
    <lineage>
        <taxon>Eukaryota</taxon>
        <taxon>Metazoa</taxon>
        <taxon>Chordata</taxon>
        <taxon>Craniata</taxon>
        <taxon>Vertebrata</taxon>
        <taxon>Euteleostomi</taxon>
        <taxon>Mammalia</taxon>
        <taxon>Eutheria</taxon>
        <taxon>Laurasiatheria</taxon>
        <taxon>Carnivora</taxon>
        <taxon>Caniformia</taxon>
        <taxon>Canidae</taxon>
        <taxon>Canis</taxon>
    </lineage>
</organism>
<evidence type="ECO:0000256" key="1">
    <source>
        <dbReference type="ARBA" id="ARBA00010326"/>
    </source>
</evidence>
<evidence type="ECO:0000313" key="2">
    <source>
        <dbReference type="Ensembl" id="ENSCAFP00020031206.1"/>
    </source>
</evidence>
<protein>
    <recommendedName>
        <fullName evidence="4">BAF chromatin remodeling complex subunit BCL7C</fullName>
    </recommendedName>
</protein>
<keyword evidence="3" id="KW-1185">Reference proteome</keyword>
<accession>A0A8C0LKM3</accession>
<dbReference type="GeneTree" id="ENSGT00390000002172"/>
<dbReference type="PANTHER" id="PTHR12767">
    <property type="entry name" value="BCL7 RELATED"/>
    <property type="match status" value="1"/>
</dbReference>
<evidence type="ECO:0008006" key="4">
    <source>
        <dbReference type="Google" id="ProtNLM"/>
    </source>
</evidence>
<reference evidence="2" key="2">
    <citation type="submission" date="2025-09" db="UniProtKB">
        <authorList>
            <consortium name="Ensembl"/>
        </authorList>
    </citation>
    <scope>IDENTIFICATION</scope>
</reference>
<dbReference type="InterPro" id="IPR006804">
    <property type="entry name" value="BCL7"/>
</dbReference>
<name>A0A8C0LKM3_CANLU</name>
<dbReference type="Proteomes" id="UP000694391">
    <property type="component" value="Unplaced"/>
</dbReference>
<evidence type="ECO:0000313" key="3">
    <source>
        <dbReference type="Proteomes" id="UP000694391"/>
    </source>
</evidence>
<sequence length="114" mass="13125">MACQTMRAETRSWAKDDIKKVMVTIKKVHPRRWEKRWVTVGDTSLHIFKWVPMVDPQEEEQRRAPCKRAPNPALGVPPSPAALCHLLDHQKGSQRMLSPHSWAKREILRASLPG</sequence>
<comment type="similarity">
    <text evidence="1">Belongs to the BCL7 family.</text>
</comment>